<accession>A0A9P3PZB7</accession>
<reference evidence="10" key="1">
    <citation type="submission" date="2022-07" db="EMBL/GenBank/DDBJ databases">
        <title>The genome of Lyophyllum shimeji provides insight into the initial evolution of ectomycorrhizal fungal genome.</title>
        <authorList>
            <person name="Kobayashi Y."/>
            <person name="Shibata T."/>
            <person name="Hirakawa H."/>
            <person name="Shigenobu S."/>
            <person name="Nishiyama T."/>
            <person name="Yamada A."/>
            <person name="Hasebe M."/>
            <person name="Kawaguchi M."/>
        </authorList>
    </citation>
    <scope>NUCLEOTIDE SEQUENCE</scope>
    <source>
        <strain evidence="10">AT787</strain>
    </source>
</reference>
<comment type="similarity">
    <text evidence="3">Belongs to the DHNA family.</text>
</comment>
<evidence type="ECO:0000256" key="2">
    <source>
        <dbReference type="ARBA" id="ARBA00005013"/>
    </source>
</evidence>
<dbReference type="InterPro" id="IPR043133">
    <property type="entry name" value="GTP-CH-I_C/QueF"/>
</dbReference>
<feature type="domain" description="Dihydroneopterin aldolase/epimerase" evidence="9">
    <location>
        <begin position="188"/>
        <end position="292"/>
    </location>
</feature>
<feature type="domain" description="Dihydroneopterin aldolase/epimerase" evidence="9">
    <location>
        <begin position="60"/>
        <end position="175"/>
    </location>
</feature>
<sequence>MFRSSRVLACAPHPERFGPAFTFSTTIASLVRVLLWLVYLFFRRRMSTSSLAVRPQTDVVFIDTLHLSTDVGLDCWKRARAQPVEVSVYLHLQSSFLTAAGKSDDVLDSVHYGQLSKAISNRVAGSTFGGVENLVAAATDEAFALAGKAATEVRVVVNLPKQILLAEGFIVDITTPSDAPSSPSTRKVSVVNLILPVVIGVNPPERKAKQRVITNITFHEHPGDRPMLGYPEIVAGIVKDIESSAYLTLEKFVWEIARAACLASAEIGAVTVVAQKPSALSFANSSGVEITRRRVDFVNS</sequence>
<comment type="caution">
    <text evidence="10">The sequence shown here is derived from an EMBL/GenBank/DDBJ whole genome shotgun (WGS) entry which is preliminary data.</text>
</comment>
<dbReference type="GO" id="GO:0005737">
    <property type="term" value="C:cytoplasm"/>
    <property type="evidence" value="ECO:0007669"/>
    <property type="project" value="TreeGrafter"/>
</dbReference>
<name>A0A9P3PZB7_LYOSH</name>
<evidence type="ECO:0000313" key="11">
    <source>
        <dbReference type="Proteomes" id="UP001063166"/>
    </source>
</evidence>
<comment type="catalytic activity">
    <reaction evidence="1">
        <text>7,8-dihydroneopterin = 6-hydroxymethyl-7,8-dihydropterin + glycolaldehyde</text>
        <dbReference type="Rhea" id="RHEA:10540"/>
        <dbReference type="ChEBI" id="CHEBI:17001"/>
        <dbReference type="ChEBI" id="CHEBI:17071"/>
        <dbReference type="ChEBI" id="CHEBI:44841"/>
        <dbReference type="EC" id="4.1.2.25"/>
    </reaction>
</comment>
<dbReference type="SUPFAM" id="SSF55620">
    <property type="entry name" value="Tetrahydrobiopterin biosynthesis enzymes-like"/>
    <property type="match status" value="2"/>
</dbReference>
<dbReference type="PANTHER" id="PTHR42844">
    <property type="entry name" value="DIHYDRONEOPTERIN ALDOLASE 1-RELATED"/>
    <property type="match status" value="1"/>
</dbReference>
<dbReference type="InterPro" id="IPR006156">
    <property type="entry name" value="Dihydroneopterin_aldolase"/>
</dbReference>
<dbReference type="Proteomes" id="UP001063166">
    <property type="component" value="Unassembled WGS sequence"/>
</dbReference>
<dbReference type="Gene3D" id="3.30.1130.10">
    <property type="match status" value="2"/>
</dbReference>
<protein>
    <recommendedName>
        <fullName evidence="4">dihydroneopterin aldolase</fullName>
        <ecNumber evidence="4">4.1.2.25</ecNumber>
    </recommendedName>
    <alternativeName>
        <fullName evidence="7">7,8-dihydroneopterin aldolase</fullName>
    </alternativeName>
</protein>
<organism evidence="10 11">
    <name type="scientific">Lyophyllum shimeji</name>
    <name type="common">Hon-shimeji</name>
    <name type="synonym">Tricholoma shimeji</name>
    <dbReference type="NCBI Taxonomy" id="47721"/>
    <lineage>
        <taxon>Eukaryota</taxon>
        <taxon>Fungi</taxon>
        <taxon>Dikarya</taxon>
        <taxon>Basidiomycota</taxon>
        <taxon>Agaricomycotina</taxon>
        <taxon>Agaricomycetes</taxon>
        <taxon>Agaricomycetidae</taxon>
        <taxon>Agaricales</taxon>
        <taxon>Tricholomatineae</taxon>
        <taxon>Lyophyllaceae</taxon>
        <taxon>Lyophyllum</taxon>
    </lineage>
</organism>
<dbReference type="OrthoDB" id="5425486at2759"/>
<dbReference type="EMBL" id="BRPK01000016">
    <property type="protein sequence ID" value="GLB44264.1"/>
    <property type="molecule type" value="Genomic_DNA"/>
</dbReference>
<dbReference type="PANTHER" id="PTHR42844:SF1">
    <property type="entry name" value="DIHYDRONEOPTERIN ALDOLASE 1-RELATED"/>
    <property type="match status" value="1"/>
</dbReference>
<evidence type="ECO:0000256" key="3">
    <source>
        <dbReference type="ARBA" id="ARBA00005708"/>
    </source>
</evidence>
<dbReference type="NCBIfam" id="TIGR00526">
    <property type="entry name" value="folB_dom"/>
    <property type="match status" value="1"/>
</dbReference>
<evidence type="ECO:0000256" key="5">
    <source>
        <dbReference type="ARBA" id="ARBA00022909"/>
    </source>
</evidence>
<dbReference type="EC" id="4.1.2.25" evidence="4"/>
<evidence type="ECO:0000256" key="7">
    <source>
        <dbReference type="ARBA" id="ARBA00032903"/>
    </source>
</evidence>
<gene>
    <name evidence="10" type="ORF">LshimejAT787_1601940</name>
</gene>
<comment type="pathway">
    <text evidence="2">Cofactor biosynthesis; tetrahydrofolate biosynthesis; 2-amino-4-hydroxy-6-hydroxymethyl-7,8-dihydropteridine diphosphate from 7,8-dihydroneopterin triphosphate: step 3/4.</text>
</comment>
<evidence type="ECO:0000313" key="10">
    <source>
        <dbReference type="EMBL" id="GLB44264.1"/>
    </source>
</evidence>
<evidence type="ECO:0000256" key="4">
    <source>
        <dbReference type="ARBA" id="ARBA00013043"/>
    </source>
</evidence>
<evidence type="ECO:0000259" key="9">
    <source>
        <dbReference type="SMART" id="SM00905"/>
    </source>
</evidence>
<evidence type="ECO:0000256" key="1">
    <source>
        <dbReference type="ARBA" id="ARBA00001353"/>
    </source>
</evidence>
<keyword evidence="8" id="KW-0812">Transmembrane</keyword>
<dbReference type="GO" id="GO:0004150">
    <property type="term" value="F:dihydroneopterin aldolase activity"/>
    <property type="evidence" value="ECO:0007669"/>
    <property type="project" value="UniProtKB-EC"/>
</dbReference>
<keyword evidence="5" id="KW-0289">Folate biosynthesis</keyword>
<dbReference type="InterPro" id="IPR006157">
    <property type="entry name" value="FolB_dom"/>
</dbReference>
<dbReference type="GO" id="GO:0046656">
    <property type="term" value="P:folic acid biosynthetic process"/>
    <property type="evidence" value="ECO:0007669"/>
    <property type="project" value="UniProtKB-KW"/>
</dbReference>
<keyword evidence="6" id="KW-0456">Lyase</keyword>
<evidence type="ECO:0000256" key="8">
    <source>
        <dbReference type="SAM" id="Phobius"/>
    </source>
</evidence>
<proteinExistence type="inferred from homology"/>
<keyword evidence="11" id="KW-1185">Reference proteome</keyword>
<evidence type="ECO:0000256" key="6">
    <source>
        <dbReference type="ARBA" id="ARBA00023239"/>
    </source>
</evidence>
<dbReference type="AlphaFoldDB" id="A0A9P3PZB7"/>
<dbReference type="SMART" id="SM00905">
    <property type="entry name" value="FolB"/>
    <property type="match status" value="2"/>
</dbReference>
<keyword evidence="8" id="KW-1133">Transmembrane helix</keyword>
<feature type="transmembrane region" description="Helical" evidence="8">
    <location>
        <begin position="20"/>
        <end position="42"/>
    </location>
</feature>
<keyword evidence="8" id="KW-0472">Membrane</keyword>
<dbReference type="Pfam" id="PF02152">
    <property type="entry name" value="FolB"/>
    <property type="match status" value="2"/>
</dbReference>